<feature type="transmembrane region" description="Helical" evidence="8">
    <location>
        <begin position="93"/>
        <end position="112"/>
    </location>
</feature>
<dbReference type="PRINTS" id="PR00171">
    <property type="entry name" value="SUGRTRNSPORT"/>
</dbReference>
<comment type="similarity">
    <text evidence="2 7">Belongs to the major facilitator superfamily. Sugar transporter (TC 2.A.1.1) family.</text>
</comment>
<comment type="subcellular location">
    <subcellularLocation>
        <location evidence="1">Membrane</location>
        <topology evidence="1">Multi-pass membrane protein</topology>
    </subcellularLocation>
</comment>
<dbReference type="EMBL" id="JABSNW010000004">
    <property type="protein sequence ID" value="KAL2887893.1"/>
    <property type="molecule type" value="Genomic_DNA"/>
</dbReference>
<feature type="transmembrane region" description="Helical" evidence="8">
    <location>
        <begin position="449"/>
        <end position="466"/>
    </location>
</feature>
<evidence type="ECO:0000256" key="6">
    <source>
        <dbReference type="ARBA" id="ARBA00023136"/>
    </source>
</evidence>
<dbReference type="InterPro" id="IPR003663">
    <property type="entry name" value="Sugar/inositol_transpt"/>
</dbReference>
<reference evidence="10 11" key="1">
    <citation type="submission" date="2020-05" db="EMBL/GenBank/DDBJ databases">
        <title>Ceratocystis lukuohia genome.</title>
        <authorList>
            <person name="Harrington T.C."/>
            <person name="Kim K."/>
            <person name="Mayers C.G."/>
        </authorList>
    </citation>
    <scope>NUCLEOTIDE SEQUENCE [LARGE SCALE GENOMIC DNA]</scope>
    <source>
        <strain evidence="10 11">C4212</strain>
    </source>
</reference>
<keyword evidence="5 8" id="KW-1133">Transmembrane helix</keyword>
<evidence type="ECO:0000256" key="4">
    <source>
        <dbReference type="ARBA" id="ARBA00022692"/>
    </source>
</evidence>
<feature type="transmembrane region" description="Helical" evidence="8">
    <location>
        <begin position="486"/>
        <end position="505"/>
    </location>
</feature>
<dbReference type="InterPro" id="IPR005829">
    <property type="entry name" value="Sugar_transporter_CS"/>
</dbReference>
<organism evidence="10 11">
    <name type="scientific">Ceratocystis lukuohia</name>
    <dbReference type="NCBI Taxonomy" id="2019550"/>
    <lineage>
        <taxon>Eukaryota</taxon>
        <taxon>Fungi</taxon>
        <taxon>Dikarya</taxon>
        <taxon>Ascomycota</taxon>
        <taxon>Pezizomycotina</taxon>
        <taxon>Sordariomycetes</taxon>
        <taxon>Hypocreomycetidae</taxon>
        <taxon>Microascales</taxon>
        <taxon>Ceratocystidaceae</taxon>
        <taxon>Ceratocystis</taxon>
    </lineage>
</organism>
<evidence type="ECO:0000256" key="1">
    <source>
        <dbReference type="ARBA" id="ARBA00004141"/>
    </source>
</evidence>
<comment type="caution">
    <text evidence="10">The sequence shown here is derived from an EMBL/GenBank/DDBJ whole genome shotgun (WGS) entry which is preliminary data.</text>
</comment>
<feature type="transmembrane region" description="Helical" evidence="8">
    <location>
        <begin position="309"/>
        <end position="331"/>
    </location>
</feature>
<evidence type="ECO:0000313" key="11">
    <source>
        <dbReference type="Proteomes" id="UP001610728"/>
    </source>
</evidence>
<dbReference type="InterPro" id="IPR036259">
    <property type="entry name" value="MFS_trans_sf"/>
</dbReference>
<evidence type="ECO:0000313" key="10">
    <source>
        <dbReference type="EMBL" id="KAL2887893.1"/>
    </source>
</evidence>
<evidence type="ECO:0000256" key="7">
    <source>
        <dbReference type="RuleBase" id="RU003346"/>
    </source>
</evidence>
<name>A0ABR4MHZ1_9PEZI</name>
<dbReference type="PROSITE" id="PS50850">
    <property type="entry name" value="MFS"/>
    <property type="match status" value="1"/>
</dbReference>
<feature type="transmembrane region" description="Helical" evidence="8">
    <location>
        <begin position="378"/>
        <end position="398"/>
    </location>
</feature>
<dbReference type="PANTHER" id="PTHR48022">
    <property type="entry name" value="PLASTIDIC GLUCOSE TRANSPORTER 4"/>
    <property type="match status" value="1"/>
</dbReference>
<dbReference type="PROSITE" id="PS00217">
    <property type="entry name" value="SUGAR_TRANSPORT_2"/>
    <property type="match status" value="1"/>
</dbReference>
<dbReference type="PANTHER" id="PTHR48022:SF8">
    <property type="entry name" value="MAJOR FACILITATOR SUPERFAMILY (MFS) PROFILE DOMAIN-CONTAINING PROTEIN-RELATED"/>
    <property type="match status" value="1"/>
</dbReference>
<keyword evidence="4 8" id="KW-0812">Transmembrane</keyword>
<evidence type="ECO:0000256" key="3">
    <source>
        <dbReference type="ARBA" id="ARBA00022448"/>
    </source>
</evidence>
<proteinExistence type="inferred from homology"/>
<dbReference type="SUPFAM" id="SSF103473">
    <property type="entry name" value="MFS general substrate transporter"/>
    <property type="match status" value="1"/>
</dbReference>
<protein>
    <submittedName>
        <fullName evidence="10">Mfs quinate transporter</fullName>
    </submittedName>
</protein>
<dbReference type="PROSITE" id="PS00216">
    <property type="entry name" value="SUGAR_TRANSPORT_1"/>
    <property type="match status" value="1"/>
</dbReference>
<feature type="domain" description="Major facilitator superfamily (MFS) profile" evidence="9">
    <location>
        <begin position="43"/>
        <end position="509"/>
    </location>
</feature>
<sequence>MPLGKLQFQTIKACFNWNIAYALLIYPTLESYGECPTNTAFLYSRSFGLMGSSRGLDEGLIGTTVTLPSFIGLFDLESTDLSASQRADRLSNITSMLQLGSILGAVLAFYVTDRLGRLWASRELCLVWMAGISIFLAASRTGSLGMVYVGRFIAGIGVGQTTVVGPTYLAEVAPPAIRGLCVTIFSGFVYLGIMIAYFASWGCSLHISDSSKAQWLVPNSVHLMFGSIILFGSFFAVESPRWLAKVHRTSAARANLSRLRGLPTDHPDIESEMADIQASVAIEENAKEGSSVLTLLRELVTKPANRSRLGLSMAVQFLSQWSGASSITIYAPEYFAMMGVSGSNEKLFATAIFGVVKFVSSMLCAFVLIDFIGRRRSLLTGISLQLLSMFYMALFLVIDKEASVEGSHQSSSQKRAAMGAIVMIYISGFGWALGWNSIQYLINSEIYPIRLRAVGGSIAMTVHFANQYGNSKAVPHMFVGMTEYGTMFFFVVVTAIGFLWVYFFIPELAGLPLEAIDAVFELPWWKIGRKGREAAMQAIDEKDRAVCKDVYEVEVIEDEKGPKTHRIEVVEANVNSKA</sequence>
<keyword evidence="11" id="KW-1185">Reference proteome</keyword>
<evidence type="ECO:0000259" key="9">
    <source>
        <dbReference type="PROSITE" id="PS50850"/>
    </source>
</evidence>
<keyword evidence="6 8" id="KW-0472">Membrane</keyword>
<feature type="transmembrane region" description="Helical" evidence="8">
    <location>
        <begin position="176"/>
        <end position="199"/>
    </location>
</feature>
<accession>A0ABR4MHZ1</accession>
<keyword evidence="3 7" id="KW-0813">Transport</keyword>
<dbReference type="Pfam" id="PF00083">
    <property type="entry name" value="Sugar_tr"/>
    <property type="match status" value="1"/>
</dbReference>
<gene>
    <name evidence="10" type="ORF">HOO65_040230</name>
</gene>
<dbReference type="Proteomes" id="UP001610728">
    <property type="component" value="Unassembled WGS sequence"/>
</dbReference>
<dbReference type="InterPro" id="IPR050360">
    <property type="entry name" value="MFS_Sugar_Transporters"/>
</dbReference>
<dbReference type="NCBIfam" id="TIGR00879">
    <property type="entry name" value="SP"/>
    <property type="match status" value="1"/>
</dbReference>
<feature type="transmembrane region" description="Helical" evidence="8">
    <location>
        <begin position="418"/>
        <end position="437"/>
    </location>
</feature>
<evidence type="ECO:0000256" key="8">
    <source>
        <dbReference type="SAM" id="Phobius"/>
    </source>
</evidence>
<dbReference type="InterPro" id="IPR005828">
    <property type="entry name" value="MFS_sugar_transport-like"/>
</dbReference>
<feature type="transmembrane region" description="Helical" evidence="8">
    <location>
        <begin position="351"/>
        <end position="371"/>
    </location>
</feature>
<feature type="transmembrane region" description="Helical" evidence="8">
    <location>
        <begin position="219"/>
        <end position="237"/>
    </location>
</feature>
<dbReference type="RefSeq" id="XP_070859073.1">
    <property type="nucleotide sequence ID" value="XM_071002679.1"/>
</dbReference>
<evidence type="ECO:0000256" key="2">
    <source>
        <dbReference type="ARBA" id="ARBA00010992"/>
    </source>
</evidence>
<feature type="transmembrane region" description="Helical" evidence="8">
    <location>
        <begin position="148"/>
        <end position="169"/>
    </location>
</feature>
<dbReference type="Gene3D" id="1.20.1250.20">
    <property type="entry name" value="MFS general substrate transporter like domains"/>
    <property type="match status" value="1"/>
</dbReference>
<dbReference type="InterPro" id="IPR020846">
    <property type="entry name" value="MFS_dom"/>
</dbReference>
<feature type="transmembrane region" description="Helical" evidence="8">
    <location>
        <begin position="124"/>
        <end position="142"/>
    </location>
</feature>
<dbReference type="GeneID" id="98118006"/>
<evidence type="ECO:0000256" key="5">
    <source>
        <dbReference type="ARBA" id="ARBA00022989"/>
    </source>
</evidence>